<gene>
    <name evidence="1" type="ORF">CFP75_22735</name>
</gene>
<sequence length="67" mass="7105">MVAVYVSRDDIRDLDAGELGGRIAAAAGMSRAGGATAIAEFEPAPRYTIQDVLLGHITWEELTRTSA</sequence>
<dbReference type="OrthoDB" id="3635114at2"/>
<keyword evidence="2" id="KW-1185">Reference proteome</keyword>
<name>A0A229RN80_AMYAL</name>
<dbReference type="EMBL" id="NMQU01000068">
    <property type="protein sequence ID" value="OXM47921.1"/>
    <property type="molecule type" value="Genomic_DNA"/>
</dbReference>
<reference evidence="1 2" key="1">
    <citation type="submission" date="2017-07" db="EMBL/GenBank/DDBJ databases">
        <title>Amycolatopsis alba DSM 44262 Genome sequencing and assembly.</title>
        <authorList>
            <person name="Kaur N."/>
            <person name="Mayilraj S."/>
        </authorList>
    </citation>
    <scope>NUCLEOTIDE SEQUENCE [LARGE SCALE GENOMIC DNA]</scope>
    <source>
        <strain evidence="1 2">DSM 44262</strain>
    </source>
</reference>
<dbReference type="Proteomes" id="UP000215563">
    <property type="component" value="Unassembled WGS sequence"/>
</dbReference>
<evidence type="ECO:0000313" key="2">
    <source>
        <dbReference type="Proteomes" id="UP000215563"/>
    </source>
</evidence>
<evidence type="ECO:0000313" key="1">
    <source>
        <dbReference type="EMBL" id="OXM47921.1"/>
    </source>
</evidence>
<proteinExistence type="predicted"/>
<protein>
    <submittedName>
        <fullName evidence="1">Uncharacterized protein</fullName>
    </submittedName>
</protein>
<comment type="caution">
    <text evidence="1">The sequence shown here is derived from an EMBL/GenBank/DDBJ whole genome shotgun (WGS) entry which is preliminary data.</text>
</comment>
<dbReference type="AlphaFoldDB" id="A0A229RN80"/>
<organism evidence="1 2">
    <name type="scientific">Amycolatopsis alba DSM 44262</name>
    <dbReference type="NCBI Taxonomy" id="1125972"/>
    <lineage>
        <taxon>Bacteria</taxon>
        <taxon>Bacillati</taxon>
        <taxon>Actinomycetota</taxon>
        <taxon>Actinomycetes</taxon>
        <taxon>Pseudonocardiales</taxon>
        <taxon>Pseudonocardiaceae</taxon>
        <taxon>Amycolatopsis</taxon>
    </lineage>
</organism>
<accession>A0A229RN80</accession>